<keyword evidence="3" id="KW-1185">Reference proteome</keyword>
<feature type="domain" description="DUF4180" evidence="1">
    <location>
        <begin position="8"/>
        <end position="117"/>
    </location>
</feature>
<evidence type="ECO:0000313" key="3">
    <source>
        <dbReference type="Proteomes" id="UP000184699"/>
    </source>
</evidence>
<evidence type="ECO:0000313" key="2">
    <source>
        <dbReference type="EMBL" id="SIN79047.1"/>
    </source>
</evidence>
<protein>
    <recommendedName>
        <fullName evidence="1">DUF4180 domain-containing protein</fullName>
    </recommendedName>
</protein>
<name>A0A1N6E800_9MICO</name>
<dbReference type="STRING" id="232089.SAMN05443544_1186"/>
<dbReference type="AlphaFoldDB" id="A0A1N6E800"/>
<sequence length="123" mass="13414">MPIEELHGVRVDRLDIDGPTIATDDDTSDLVGGAWSNRANLIAIPVERLDERFFDLSSGFADEVLGKFGDYRLRVAIVGDVTEHTAANDAFDAFVRDANRGDAAWFVPDVAALAARLAARARR</sequence>
<accession>A0A1N6E800</accession>
<dbReference type="RefSeq" id="WP_074259309.1">
    <property type="nucleotide sequence ID" value="NZ_FSRJ01000001.1"/>
</dbReference>
<organism evidence="2 3">
    <name type="scientific">Agromyces cerinus subsp. cerinus</name>
    <dbReference type="NCBI Taxonomy" id="232089"/>
    <lineage>
        <taxon>Bacteria</taxon>
        <taxon>Bacillati</taxon>
        <taxon>Actinomycetota</taxon>
        <taxon>Actinomycetes</taxon>
        <taxon>Micrococcales</taxon>
        <taxon>Microbacteriaceae</taxon>
        <taxon>Agromyces</taxon>
    </lineage>
</organism>
<proteinExistence type="predicted"/>
<reference evidence="3" key="1">
    <citation type="submission" date="2016-11" db="EMBL/GenBank/DDBJ databases">
        <authorList>
            <person name="Varghese N."/>
            <person name="Submissions S."/>
        </authorList>
    </citation>
    <scope>NUCLEOTIDE SEQUENCE [LARGE SCALE GENOMIC DNA]</scope>
    <source>
        <strain evidence="3">DSM 8595</strain>
    </source>
</reference>
<dbReference type="Proteomes" id="UP000184699">
    <property type="component" value="Unassembled WGS sequence"/>
</dbReference>
<dbReference type="InterPro" id="IPR025438">
    <property type="entry name" value="DUF4180"/>
</dbReference>
<dbReference type="EMBL" id="FSRJ01000001">
    <property type="protein sequence ID" value="SIN79047.1"/>
    <property type="molecule type" value="Genomic_DNA"/>
</dbReference>
<dbReference type="Pfam" id="PF13788">
    <property type="entry name" value="DUF4180"/>
    <property type="match status" value="1"/>
</dbReference>
<gene>
    <name evidence="2" type="ORF">SAMN05443544_1186</name>
</gene>
<evidence type="ECO:0000259" key="1">
    <source>
        <dbReference type="Pfam" id="PF13788"/>
    </source>
</evidence>
<dbReference type="OrthoDB" id="8595425at2"/>